<reference evidence="2 3" key="2">
    <citation type="submission" date="2018-12" db="EMBL/GenBank/DDBJ databases">
        <title>Rhizobacter gummiphilus sp. nov., a rubber-degrading bacterium isolated from the soil of a botanical garden in Japan.</title>
        <authorList>
            <person name="Shunsuke S.S."/>
        </authorList>
    </citation>
    <scope>NUCLEOTIDE SEQUENCE [LARGE SCALE GENOMIC DNA]</scope>
    <source>
        <strain evidence="2 3">S-16</strain>
    </source>
</reference>
<dbReference type="Pfam" id="PF16357">
    <property type="entry name" value="PepSY_TM_like_2"/>
    <property type="match status" value="1"/>
</dbReference>
<comment type="caution">
    <text evidence="2">The sequence shown here is derived from an EMBL/GenBank/DDBJ whole genome shotgun (WGS) entry which is preliminary data.</text>
</comment>
<keyword evidence="1" id="KW-1133">Transmembrane helix</keyword>
<dbReference type="OrthoDB" id="27171at2"/>
<protein>
    <recommendedName>
        <fullName evidence="4">PepSY-associated TM region</fullName>
    </recommendedName>
</protein>
<keyword evidence="1" id="KW-0812">Transmembrane</keyword>
<dbReference type="PANTHER" id="PTHR40115:SF1">
    <property type="entry name" value="INNER MEMBRANE PROTEIN WITH PEPSY TM HELIX"/>
    <property type="match status" value="1"/>
</dbReference>
<evidence type="ECO:0000256" key="1">
    <source>
        <dbReference type="SAM" id="Phobius"/>
    </source>
</evidence>
<dbReference type="AlphaFoldDB" id="A0A3N7HXB2"/>
<feature type="transmembrane region" description="Helical" evidence="1">
    <location>
        <begin position="193"/>
        <end position="211"/>
    </location>
</feature>
<keyword evidence="1" id="KW-0472">Membrane</keyword>
<reference evidence="2 3" key="1">
    <citation type="submission" date="2018-08" db="EMBL/GenBank/DDBJ databases">
        <authorList>
            <person name="Khan S.A."/>
            <person name="Jeon C.O."/>
            <person name="Chun B.H."/>
            <person name="Jeong S.E."/>
        </authorList>
    </citation>
    <scope>NUCLEOTIDE SEQUENCE [LARGE SCALE GENOMIC DNA]</scope>
    <source>
        <strain evidence="2 3">S-16</strain>
    </source>
</reference>
<organism evidence="2 3">
    <name type="scientific">Piscinibacter terrae</name>
    <dbReference type="NCBI Taxonomy" id="2496871"/>
    <lineage>
        <taxon>Bacteria</taxon>
        <taxon>Pseudomonadati</taxon>
        <taxon>Pseudomonadota</taxon>
        <taxon>Betaproteobacteria</taxon>
        <taxon>Burkholderiales</taxon>
        <taxon>Sphaerotilaceae</taxon>
        <taxon>Piscinibacter</taxon>
    </lineage>
</organism>
<dbReference type="RefSeq" id="WP_124538759.1">
    <property type="nucleotide sequence ID" value="NZ_QUSW01000001.1"/>
</dbReference>
<keyword evidence="3" id="KW-1185">Reference proteome</keyword>
<dbReference type="EMBL" id="QUSW01000001">
    <property type="protein sequence ID" value="RQP26086.1"/>
    <property type="molecule type" value="Genomic_DNA"/>
</dbReference>
<gene>
    <name evidence="2" type="ORF">DZC73_03320</name>
</gene>
<dbReference type="InterPro" id="IPR032307">
    <property type="entry name" value="PepSY_TM-like_2"/>
</dbReference>
<feature type="transmembrane region" description="Helical" evidence="1">
    <location>
        <begin position="20"/>
        <end position="42"/>
    </location>
</feature>
<proteinExistence type="predicted"/>
<dbReference type="PANTHER" id="PTHR40115">
    <property type="entry name" value="INNER MEMBRANE PROTEIN WITH PEPSY TM HELIX"/>
    <property type="match status" value="1"/>
</dbReference>
<feature type="transmembrane region" description="Helical" evidence="1">
    <location>
        <begin position="162"/>
        <end position="181"/>
    </location>
</feature>
<sequence>MNGSPDPKRRAYWLKTLHKWHWISSAVCLLAMLLFAFTGITLNHASQIEAKPRVVNQTGTLPAELMRELAAGPAHDSGKANAVLPEALRQWGEDRLSARLGQQEAEWSPQEVYLSLPRPGGDAWLRIDRDSGAFEVESTDRGWVSYLNDLHKGRHTGVAWSWFIDLFAFACLVFCITGLFILKLHAPKRPSTWPIVGLGLVVPVVLAMVFIH</sequence>
<evidence type="ECO:0000313" key="3">
    <source>
        <dbReference type="Proteomes" id="UP000267464"/>
    </source>
</evidence>
<evidence type="ECO:0008006" key="4">
    <source>
        <dbReference type="Google" id="ProtNLM"/>
    </source>
</evidence>
<dbReference type="Proteomes" id="UP000267464">
    <property type="component" value="Unassembled WGS sequence"/>
</dbReference>
<evidence type="ECO:0000313" key="2">
    <source>
        <dbReference type="EMBL" id="RQP26086.1"/>
    </source>
</evidence>
<accession>A0A3N7HXB2</accession>
<name>A0A3N7HXB2_9BURK</name>